<evidence type="ECO:0000256" key="1">
    <source>
        <dbReference type="SAM" id="Phobius"/>
    </source>
</evidence>
<dbReference type="Proteomes" id="UP000054805">
    <property type="component" value="Unassembled WGS sequence"/>
</dbReference>
<reference evidence="2 3" key="1">
    <citation type="submission" date="2015-01" db="EMBL/GenBank/DDBJ databases">
        <title>Evolution of Trichinella species and genotypes.</title>
        <authorList>
            <person name="Korhonen P.K."/>
            <person name="Edoardo P."/>
            <person name="Giuseppe L.R."/>
            <person name="Gasser R.B."/>
        </authorList>
    </citation>
    <scope>NUCLEOTIDE SEQUENCE [LARGE SCALE GENOMIC DNA]</scope>
    <source>
        <strain evidence="2">ISS588</strain>
    </source>
</reference>
<keyword evidence="1" id="KW-0812">Transmembrane</keyword>
<gene>
    <name evidence="2" type="primary">SLC39A11</name>
    <name evidence="2" type="ORF">T4B_13994</name>
</gene>
<sequence length="61" mass="6751">MIIVGNFVFSISFQPYHETMLRSYGPVAQAMLGSLFTWGVTALGAAGVFFFKPDNRYVLGE</sequence>
<proteinExistence type="predicted"/>
<name>A0A0V1IIV1_TRIPS</name>
<dbReference type="AlphaFoldDB" id="A0A0V1IIV1"/>
<comment type="caution">
    <text evidence="2">The sequence shown here is derived from an EMBL/GenBank/DDBJ whole genome shotgun (WGS) entry which is preliminary data.</text>
</comment>
<organism evidence="2 3">
    <name type="scientific">Trichinella pseudospiralis</name>
    <name type="common">Parasitic roundworm</name>
    <dbReference type="NCBI Taxonomy" id="6337"/>
    <lineage>
        <taxon>Eukaryota</taxon>
        <taxon>Metazoa</taxon>
        <taxon>Ecdysozoa</taxon>
        <taxon>Nematoda</taxon>
        <taxon>Enoplea</taxon>
        <taxon>Dorylaimia</taxon>
        <taxon>Trichinellida</taxon>
        <taxon>Trichinellidae</taxon>
        <taxon>Trichinella</taxon>
    </lineage>
</organism>
<accession>A0A0V1IIV1</accession>
<keyword evidence="1" id="KW-0472">Membrane</keyword>
<keyword evidence="1" id="KW-1133">Transmembrane helix</keyword>
<protein>
    <submittedName>
        <fullName evidence="2">Zinc transporter ZIP11</fullName>
    </submittedName>
</protein>
<evidence type="ECO:0000313" key="2">
    <source>
        <dbReference type="EMBL" id="KRZ22691.1"/>
    </source>
</evidence>
<keyword evidence="3" id="KW-1185">Reference proteome</keyword>
<feature type="transmembrane region" description="Helical" evidence="1">
    <location>
        <begin position="30"/>
        <end position="51"/>
    </location>
</feature>
<evidence type="ECO:0000313" key="3">
    <source>
        <dbReference type="Proteomes" id="UP000054805"/>
    </source>
</evidence>
<dbReference type="EMBL" id="JYDS01000166">
    <property type="protein sequence ID" value="KRZ22691.1"/>
    <property type="molecule type" value="Genomic_DNA"/>
</dbReference>